<dbReference type="EMBL" id="LR911784">
    <property type="protein sequence ID" value="CAD7254737.1"/>
    <property type="molecule type" value="Genomic_DNA"/>
</dbReference>
<feature type="compositionally biased region" description="Basic and acidic residues" evidence="1">
    <location>
        <begin position="1"/>
        <end position="14"/>
    </location>
</feature>
<organism evidence="2">
    <name type="scientific">Darwinula stevensoni</name>
    <dbReference type="NCBI Taxonomy" id="69355"/>
    <lineage>
        <taxon>Eukaryota</taxon>
        <taxon>Metazoa</taxon>
        <taxon>Ecdysozoa</taxon>
        <taxon>Arthropoda</taxon>
        <taxon>Crustacea</taxon>
        <taxon>Oligostraca</taxon>
        <taxon>Ostracoda</taxon>
        <taxon>Podocopa</taxon>
        <taxon>Podocopida</taxon>
        <taxon>Darwinulocopina</taxon>
        <taxon>Darwinuloidea</taxon>
        <taxon>Darwinulidae</taxon>
        <taxon>Darwinula</taxon>
    </lineage>
</organism>
<proteinExistence type="predicted"/>
<gene>
    <name evidence="2" type="ORF">DSTB1V02_LOCUS14483</name>
</gene>
<dbReference type="Proteomes" id="UP000677054">
    <property type="component" value="Unassembled WGS sequence"/>
</dbReference>
<keyword evidence="3" id="KW-1185">Reference proteome</keyword>
<evidence type="ECO:0000313" key="2">
    <source>
        <dbReference type="EMBL" id="CAD7254737.1"/>
    </source>
</evidence>
<accession>A0A7R9AI45</accession>
<protein>
    <submittedName>
        <fullName evidence="2">Uncharacterized protein</fullName>
    </submittedName>
</protein>
<evidence type="ECO:0000313" key="3">
    <source>
        <dbReference type="Proteomes" id="UP000677054"/>
    </source>
</evidence>
<feature type="region of interest" description="Disordered" evidence="1">
    <location>
        <begin position="1"/>
        <end position="47"/>
    </location>
</feature>
<feature type="compositionally biased region" description="Basic and acidic residues" evidence="1">
    <location>
        <begin position="21"/>
        <end position="31"/>
    </location>
</feature>
<evidence type="ECO:0000256" key="1">
    <source>
        <dbReference type="SAM" id="MobiDB-lite"/>
    </source>
</evidence>
<sequence length="69" mass="7254">MTRGSSGEEKEKESAGGTAKDASKERSEEVGQSRPTPQSPNATVEMGKILSSAGIQIVSMGQIRPVHRA</sequence>
<dbReference type="AlphaFoldDB" id="A0A7R9AI45"/>
<reference evidence="2" key="1">
    <citation type="submission" date="2020-11" db="EMBL/GenBank/DDBJ databases">
        <authorList>
            <person name="Tran Van P."/>
        </authorList>
    </citation>
    <scope>NUCLEOTIDE SEQUENCE</scope>
</reference>
<feature type="compositionally biased region" description="Polar residues" evidence="1">
    <location>
        <begin position="33"/>
        <end position="42"/>
    </location>
</feature>
<name>A0A7R9AI45_9CRUS</name>
<dbReference type="EMBL" id="CAJPEV010012266">
    <property type="protein sequence ID" value="CAG0906430.1"/>
    <property type="molecule type" value="Genomic_DNA"/>
</dbReference>